<feature type="domain" description="HEPN/RES N-terminal" evidence="2">
    <location>
        <begin position="41"/>
        <end position="173"/>
    </location>
</feature>
<evidence type="ECO:0000259" key="2">
    <source>
        <dbReference type="Pfam" id="PF18870"/>
    </source>
</evidence>
<dbReference type="OrthoDB" id="648213at2"/>
<dbReference type="Pfam" id="PF08808">
    <property type="entry name" value="RES"/>
    <property type="match status" value="1"/>
</dbReference>
<dbReference type="EMBL" id="FTOC01000003">
    <property type="protein sequence ID" value="SIS43547.1"/>
    <property type="molecule type" value="Genomic_DNA"/>
</dbReference>
<gene>
    <name evidence="3" type="ORF">SAMN05421687_103249</name>
</gene>
<protein>
    <submittedName>
        <fullName evidence="3">RES domain-containing protein</fullName>
    </submittedName>
</protein>
<evidence type="ECO:0000313" key="3">
    <source>
        <dbReference type="EMBL" id="SIS43547.1"/>
    </source>
</evidence>
<reference evidence="4" key="1">
    <citation type="submission" date="2017-01" db="EMBL/GenBank/DDBJ databases">
        <authorList>
            <person name="Varghese N."/>
            <person name="Submissions S."/>
        </authorList>
    </citation>
    <scope>NUCLEOTIDE SEQUENCE [LARGE SCALE GENOMIC DNA]</scope>
    <source>
        <strain evidence="4">DSM 23127</strain>
    </source>
</reference>
<dbReference type="AlphaFoldDB" id="A0A1N7J2T3"/>
<dbReference type="STRING" id="570947.SAMN05421687_103249"/>
<name>A0A1N7J2T3_9BACI</name>
<evidence type="ECO:0000259" key="1">
    <source>
        <dbReference type="Pfam" id="PF08808"/>
    </source>
</evidence>
<dbReference type="Proteomes" id="UP000187608">
    <property type="component" value="Unassembled WGS sequence"/>
</dbReference>
<dbReference type="RefSeq" id="WP_076557849.1">
    <property type="nucleotide sequence ID" value="NZ_FTOC01000003.1"/>
</dbReference>
<dbReference type="Pfam" id="PF18870">
    <property type="entry name" value="HEPN_RES_NTD1"/>
    <property type="match status" value="1"/>
</dbReference>
<feature type="domain" description="RES" evidence="1">
    <location>
        <begin position="235"/>
        <end position="375"/>
    </location>
</feature>
<dbReference type="InterPro" id="IPR014914">
    <property type="entry name" value="RES_dom"/>
</dbReference>
<keyword evidence="4" id="KW-1185">Reference proteome</keyword>
<accession>A0A1N7J2T3</accession>
<organism evidence="3 4">
    <name type="scientific">Salimicrobium flavidum</name>
    <dbReference type="NCBI Taxonomy" id="570947"/>
    <lineage>
        <taxon>Bacteria</taxon>
        <taxon>Bacillati</taxon>
        <taxon>Bacillota</taxon>
        <taxon>Bacilli</taxon>
        <taxon>Bacillales</taxon>
        <taxon>Bacillaceae</taxon>
        <taxon>Salimicrobium</taxon>
    </lineage>
</organism>
<sequence>MGMHDRLLDRQSEYGFTTFGDNYVCAQCINENVLQTYIKENACSTYCDYCGRNNEEGSWIAADIDEVMEFIIDHIKYEWGNPDDEGVGYDSREGGYLGVSVYDGWDFSEDVLCDEAEIENSDLIEDIREKLMDTMWCEIDPYGLSKGEELSFSWRAFSNLVKYETRYVFYKVTDSNADDSFINPYEIIDFIGSMVADIGLIKNIPSKEIFYRVRVSSDGEFFYSSKKIGTPPREYAINSNRMSPAGIPMFYGAAEKETALKEVDYNPRKDVVASIGEFKNNRDLTILDLTLLPKVPSIFNEDEREKRHVIHFFYNFLDDFTKPISKDGKEHVDYVPTQIVTEYFRHIFKTEKCESLDGIRFKSSRDGKQSYVLFFENKDFGEQDGNSTACEMILTKVSHLTS</sequence>
<dbReference type="InterPro" id="IPR041206">
    <property type="entry name" value="HEPN/RES_NTD1"/>
</dbReference>
<proteinExistence type="predicted"/>
<evidence type="ECO:0000313" key="4">
    <source>
        <dbReference type="Proteomes" id="UP000187608"/>
    </source>
</evidence>